<proteinExistence type="predicted"/>
<sequence>MSFNEKYKVITTILSNMWYNKLIGHIDFENNKLHLYKSTRYFPFFMYLPYIYSNNKTFIYYKYDKYFINKEKLCISPIINKIEINLDSNEYIDIKDIINKYSYSFPLWVILELENLQDIKSLSFERKKILNTEIVNVDINENLDKTLHEIFNLKK</sequence>
<protein>
    <submittedName>
        <fullName evidence="1">Uncharacterized protein</fullName>
    </submittedName>
</protein>
<name>A0A6C0J600_9ZZZZ</name>
<dbReference type="AlphaFoldDB" id="A0A6C0J600"/>
<accession>A0A6C0J600</accession>
<evidence type="ECO:0000313" key="1">
    <source>
        <dbReference type="EMBL" id="QHU00126.1"/>
    </source>
</evidence>
<reference evidence="1" key="1">
    <citation type="journal article" date="2020" name="Nature">
        <title>Giant virus diversity and host interactions through global metagenomics.</title>
        <authorList>
            <person name="Schulz F."/>
            <person name="Roux S."/>
            <person name="Paez-Espino D."/>
            <person name="Jungbluth S."/>
            <person name="Walsh D.A."/>
            <person name="Denef V.J."/>
            <person name="McMahon K.D."/>
            <person name="Konstantinidis K.T."/>
            <person name="Eloe-Fadrosh E.A."/>
            <person name="Kyrpides N.C."/>
            <person name="Woyke T."/>
        </authorList>
    </citation>
    <scope>NUCLEOTIDE SEQUENCE</scope>
    <source>
        <strain evidence="1">GVMAG-M-3300025860-12</strain>
    </source>
</reference>
<organism evidence="1">
    <name type="scientific">viral metagenome</name>
    <dbReference type="NCBI Taxonomy" id="1070528"/>
    <lineage>
        <taxon>unclassified sequences</taxon>
        <taxon>metagenomes</taxon>
        <taxon>organismal metagenomes</taxon>
    </lineage>
</organism>
<dbReference type="EMBL" id="MN740323">
    <property type="protein sequence ID" value="QHU00126.1"/>
    <property type="molecule type" value="Genomic_DNA"/>
</dbReference>